<keyword evidence="2" id="KW-0175">Coiled coil</keyword>
<keyword evidence="1" id="KW-0802">TPR repeat</keyword>
<dbReference type="EMBL" id="JQAR01000021">
    <property type="protein sequence ID" value="KRN27400.1"/>
    <property type="molecule type" value="Genomic_DNA"/>
</dbReference>
<reference evidence="3 4" key="1">
    <citation type="journal article" date="2015" name="Genome Announc.">
        <title>Expanding the biotechnology potential of lactobacilli through comparative genomics of 213 strains and associated genera.</title>
        <authorList>
            <person name="Sun Z."/>
            <person name="Harris H.M."/>
            <person name="McCann A."/>
            <person name="Guo C."/>
            <person name="Argimon S."/>
            <person name="Zhang W."/>
            <person name="Yang X."/>
            <person name="Jeffery I.B."/>
            <person name="Cooney J.C."/>
            <person name="Kagawa T.F."/>
            <person name="Liu W."/>
            <person name="Song Y."/>
            <person name="Salvetti E."/>
            <person name="Wrobel A."/>
            <person name="Rasinkangas P."/>
            <person name="Parkhill J."/>
            <person name="Rea M.C."/>
            <person name="O'Sullivan O."/>
            <person name="Ritari J."/>
            <person name="Douillard F.P."/>
            <person name="Paul Ross R."/>
            <person name="Yang R."/>
            <person name="Briner A.E."/>
            <person name="Felis G.E."/>
            <person name="de Vos W.M."/>
            <person name="Barrangou R."/>
            <person name="Klaenhammer T.R."/>
            <person name="Caufield P.W."/>
            <person name="Cui Y."/>
            <person name="Zhang H."/>
            <person name="O'Toole P.W."/>
        </authorList>
    </citation>
    <scope>NUCLEOTIDE SEQUENCE [LARGE SCALE GENOMIC DNA]</scope>
    <source>
        <strain evidence="3 4">ATCC 27304</strain>
    </source>
</reference>
<feature type="coiled-coil region" evidence="2">
    <location>
        <begin position="21"/>
        <end position="48"/>
    </location>
</feature>
<gene>
    <name evidence="3" type="ORF">IV36_GL001009</name>
</gene>
<comment type="caution">
    <text evidence="3">The sequence shown here is derived from an EMBL/GenBank/DDBJ whole genome shotgun (WGS) entry which is preliminary data.</text>
</comment>
<dbReference type="PROSITE" id="PS50005">
    <property type="entry name" value="TPR"/>
    <property type="match status" value="1"/>
</dbReference>
<accession>A0A0R2FFT1</accession>
<protein>
    <submittedName>
        <fullName evidence="3">Uncharacterized protein</fullName>
    </submittedName>
</protein>
<organism evidence="3 4">
    <name type="scientific">Liquorilactobacillus mali</name>
    <dbReference type="NCBI Taxonomy" id="1618"/>
    <lineage>
        <taxon>Bacteria</taxon>
        <taxon>Bacillati</taxon>
        <taxon>Bacillota</taxon>
        <taxon>Bacilli</taxon>
        <taxon>Lactobacillales</taxon>
        <taxon>Lactobacillaceae</taxon>
        <taxon>Liquorilactobacillus</taxon>
    </lineage>
</organism>
<evidence type="ECO:0000256" key="2">
    <source>
        <dbReference type="SAM" id="Coils"/>
    </source>
</evidence>
<evidence type="ECO:0000313" key="3">
    <source>
        <dbReference type="EMBL" id="KRN27400.1"/>
    </source>
</evidence>
<dbReference type="Gene3D" id="1.25.40.10">
    <property type="entry name" value="Tetratricopeptide repeat domain"/>
    <property type="match status" value="1"/>
</dbReference>
<name>A0A0R2FFT1_9LACO</name>
<dbReference type="STRING" id="1618.IV36_GL001009"/>
<dbReference type="InterPro" id="IPR011990">
    <property type="entry name" value="TPR-like_helical_dom_sf"/>
</dbReference>
<dbReference type="SUPFAM" id="SSF48452">
    <property type="entry name" value="TPR-like"/>
    <property type="match status" value="1"/>
</dbReference>
<dbReference type="PATRIC" id="fig|1618.3.peg.1023"/>
<sequence>MGDDVMFGFNKKKKVEFTNAKELTSEEIENLIIRAAKLKKEVSAANADDEKIKLYEDLGTVYVKLNQTDNAISAYEASLKIKEQFGDAYNVLLNLYEEKRKIAAAAKDDAEIQKWIGKTDRLLDMSKRVLRSNMF</sequence>
<evidence type="ECO:0000256" key="1">
    <source>
        <dbReference type="PROSITE-ProRule" id="PRU00339"/>
    </source>
</evidence>
<dbReference type="AlphaFoldDB" id="A0A0R2FFT1"/>
<feature type="repeat" description="TPR" evidence="1">
    <location>
        <begin position="52"/>
        <end position="85"/>
    </location>
</feature>
<evidence type="ECO:0000313" key="4">
    <source>
        <dbReference type="Proteomes" id="UP000051727"/>
    </source>
</evidence>
<dbReference type="InterPro" id="IPR019734">
    <property type="entry name" value="TPR_rpt"/>
</dbReference>
<proteinExistence type="predicted"/>
<dbReference type="Pfam" id="PF13181">
    <property type="entry name" value="TPR_8"/>
    <property type="match status" value="1"/>
</dbReference>
<dbReference type="Proteomes" id="UP000051727">
    <property type="component" value="Unassembled WGS sequence"/>
</dbReference>